<keyword evidence="2" id="KW-1185">Reference proteome</keyword>
<dbReference type="Pfam" id="PF00702">
    <property type="entry name" value="Hydrolase"/>
    <property type="match status" value="1"/>
</dbReference>
<dbReference type="InterPro" id="IPR036412">
    <property type="entry name" value="HAD-like_sf"/>
</dbReference>
<dbReference type="NCBIfam" id="TIGR01509">
    <property type="entry name" value="HAD-SF-IA-v3"/>
    <property type="match status" value="1"/>
</dbReference>
<dbReference type="EMBL" id="KQ947425">
    <property type="protein sequence ID" value="KUJ11917.1"/>
    <property type="molecule type" value="Genomic_DNA"/>
</dbReference>
<sequence length="278" mass="30943">MGSVSKTEFPPIRACIFDMDGLLINTEDIYTDCTNILLEKVGRPPMLWSFKAKLMGVPGSSTGNTFHEWAQVPIPREQFNKDLKALQYEKFPKCRPLPGVEKLLLDLQAMHNINGDKVHVALASSSDKTNFACKSTSPDTKVIFSVFPQEQRVLGDDPRLKEGRGKPAPDIFLMALQTINDTLAEGEKPITPEECLVFEDSVPGLEAGRRAKMRAVWVPHPELAKIYAAQEKEVLAGRIGLVPIGDEWQLGELDDGWAVRLPSLENFPYSDYGMKSTL</sequence>
<dbReference type="Proteomes" id="UP000070700">
    <property type="component" value="Unassembled WGS sequence"/>
</dbReference>
<dbReference type="SUPFAM" id="SSF56784">
    <property type="entry name" value="HAD-like"/>
    <property type="match status" value="1"/>
</dbReference>
<dbReference type="SFLD" id="SFLDG01129">
    <property type="entry name" value="C1.5:_HAD__Beta-PGM__Phosphata"/>
    <property type="match status" value="1"/>
</dbReference>
<dbReference type="PANTHER" id="PTHR18901">
    <property type="entry name" value="2-DEOXYGLUCOSE-6-PHOSPHATE PHOSPHATASE 2"/>
    <property type="match status" value="1"/>
</dbReference>
<evidence type="ECO:0000313" key="1">
    <source>
        <dbReference type="EMBL" id="KUJ11917.1"/>
    </source>
</evidence>
<dbReference type="FunFam" id="1.10.150.240:FF:000001">
    <property type="entry name" value="Haloacid dehalogenase-like hydrolase domain"/>
    <property type="match status" value="1"/>
</dbReference>
<evidence type="ECO:0000313" key="2">
    <source>
        <dbReference type="Proteomes" id="UP000070700"/>
    </source>
</evidence>
<gene>
    <name evidence="1" type="ORF">LY89DRAFT_709830</name>
</gene>
<proteinExistence type="predicted"/>
<dbReference type="InterPro" id="IPR006439">
    <property type="entry name" value="HAD-SF_hydro_IA"/>
</dbReference>
<dbReference type="Gene3D" id="1.10.150.240">
    <property type="entry name" value="Putative phosphatase, domain 2"/>
    <property type="match status" value="1"/>
</dbReference>
<reference evidence="1 2" key="1">
    <citation type="submission" date="2015-10" db="EMBL/GenBank/DDBJ databases">
        <title>Full genome of DAOMC 229536 Phialocephala scopiformis, a fungal endophyte of spruce producing the potent anti-insectan compound rugulosin.</title>
        <authorList>
            <consortium name="DOE Joint Genome Institute"/>
            <person name="Walker A.K."/>
            <person name="Frasz S.L."/>
            <person name="Seifert K.A."/>
            <person name="Miller J.D."/>
            <person name="Mondo S.J."/>
            <person name="Labutti K."/>
            <person name="Lipzen A."/>
            <person name="Dockter R."/>
            <person name="Kennedy M."/>
            <person name="Grigoriev I.V."/>
            <person name="Spatafora J.W."/>
        </authorList>
    </citation>
    <scope>NUCLEOTIDE SEQUENCE [LARGE SCALE GENOMIC DNA]</scope>
    <source>
        <strain evidence="1 2">CBS 120377</strain>
    </source>
</reference>
<dbReference type="RefSeq" id="XP_018066272.1">
    <property type="nucleotide sequence ID" value="XM_018217787.1"/>
</dbReference>
<dbReference type="STRING" id="149040.A0A194WWG1"/>
<dbReference type="KEGG" id="psco:LY89DRAFT_709830"/>
<protein>
    <submittedName>
        <fullName evidence="1">HAD-like protein</fullName>
    </submittedName>
</protein>
<dbReference type="InterPro" id="IPR023214">
    <property type="entry name" value="HAD_sf"/>
</dbReference>
<dbReference type="OrthoDB" id="40579at2759"/>
<dbReference type="InParanoid" id="A0A194WWG1"/>
<dbReference type="SFLD" id="SFLDS00003">
    <property type="entry name" value="Haloacid_Dehalogenase"/>
    <property type="match status" value="1"/>
</dbReference>
<dbReference type="InterPro" id="IPR023198">
    <property type="entry name" value="PGP-like_dom2"/>
</dbReference>
<name>A0A194WWG1_MOLSC</name>
<accession>A0A194WWG1</accession>
<dbReference type="GeneID" id="28827513"/>
<dbReference type="PANTHER" id="PTHR18901:SF42">
    <property type="entry name" value="SUPERFAMILY HYDROLASE, PUTATIVE-RELATED"/>
    <property type="match status" value="1"/>
</dbReference>
<dbReference type="GO" id="GO:0016791">
    <property type="term" value="F:phosphatase activity"/>
    <property type="evidence" value="ECO:0007669"/>
    <property type="project" value="UniProtKB-ARBA"/>
</dbReference>
<dbReference type="FunCoup" id="A0A194WWG1">
    <property type="interactions" value="207"/>
</dbReference>
<dbReference type="AlphaFoldDB" id="A0A194WWG1"/>
<dbReference type="Gene3D" id="3.40.50.1000">
    <property type="entry name" value="HAD superfamily/HAD-like"/>
    <property type="match status" value="1"/>
</dbReference>
<organism evidence="1 2">
    <name type="scientific">Mollisia scopiformis</name>
    <name type="common">Conifer needle endophyte fungus</name>
    <name type="synonym">Phialocephala scopiformis</name>
    <dbReference type="NCBI Taxonomy" id="149040"/>
    <lineage>
        <taxon>Eukaryota</taxon>
        <taxon>Fungi</taxon>
        <taxon>Dikarya</taxon>
        <taxon>Ascomycota</taxon>
        <taxon>Pezizomycotina</taxon>
        <taxon>Leotiomycetes</taxon>
        <taxon>Helotiales</taxon>
        <taxon>Mollisiaceae</taxon>
        <taxon>Mollisia</taxon>
    </lineage>
</organism>